<proteinExistence type="predicted"/>
<dbReference type="Proteomes" id="UP000070224">
    <property type="component" value="Unassembled WGS sequence"/>
</dbReference>
<dbReference type="PATRIC" id="fig|322095.3.peg.443"/>
<gene>
    <name evidence="2" type="ORF">HMPREF3185_00448</name>
</gene>
<dbReference type="STRING" id="322095.HMPREF3185_00448"/>
<keyword evidence="1" id="KW-0472">Membrane</keyword>
<reference evidence="3" key="1">
    <citation type="submission" date="2016-01" db="EMBL/GenBank/DDBJ databases">
        <authorList>
            <person name="Mitreva M."/>
            <person name="Pepin K.H."/>
            <person name="Mihindukulasuriya K.A."/>
            <person name="Fulton R."/>
            <person name="Fronick C."/>
            <person name="O'Laughlin M."/>
            <person name="Miner T."/>
            <person name="Herter B."/>
            <person name="Rosa B.A."/>
            <person name="Cordes M."/>
            <person name="Tomlinson C."/>
            <person name="Wollam A."/>
            <person name="Palsikar V.B."/>
            <person name="Mardis E.R."/>
            <person name="Wilson R.K."/>
        </authorList>
    </citation>
    <scope>NUCLEOTIDE SEQUENCE [LARGE SCALE GENOMIC DNA]</scope>
    <source>
        <strain evidence="3">KA00683</strain>
    </source>
</reference>
<dbReference type="EMBL" id="LSDK01000030">
    <property type="protein sequence ID" value="KXB77691.1"/>
    <property type="molecule type" value="Genomic_DNA"/>
</dbReference>
<dbReference type="AlphaFoldDB" id="A0A134BCN5"/>
<organism evidence="2 3">
    <name type="scientific">Porphyromonas somerae</name>
    <dbReference type="NCBI Taxonomy" id="322095"/>
    <lineage>
        <taxon>Bacteria</taxon>
        <taxon>Pseudomonadati</taxon>
        <taxon>Bacteroidota</taxon>
        <taxon>Bacteroidia</taxon>
        <taxon>Bacteroidales</taxon>
        <taxon>Porphyromonadaceae</taxon>
        <taxon>Porphyromonas</taxon>
    </lineage>
</organism>
<accession>A0A134BCN5</accession>
<keyword evidence="1" id="KW-0812">Transmembrane</keyword>
<evidence type="ECO:0000256" key="1">
    <source>
        <dbReference type="SAM" id="Phobius"/>
    </source>
</evidence>
<evidence type="ECO:0000313" key="2">
    <source>
        <dbReference type="EMBL" id="KXB77691.1"/>
    </source>
</evidence>
<protein>
    <submittedName>
        <fullName evidence="2">Uncharacterized protein</fullName>
    </submittedName>
</protein>
<evidence type="ECO:0000313" key="3">
    <source>
        <dbReference type="Proteomes" id="UP000070224"/>
    </source>
</evidence>
<comment type="caution">
    <text evidence="2">The sequence shown here is derived from an EMBL/GenBank/DDBJ whole genome shotgun (WGS) entry which is preliminary data.</text>
</comment>
<feature type="transmembrane region" description="Helical" evidence="1">
    <location>
        <begin position="6"/>
        <end position="28"/>
    </location>
</feature>
<name>A0A134BCN5_9PORP</name>
<sequence>MAYTTWRGGVGAIIILPIVLCRAGAIYLRANMIPISWQAGSPFYAG</sequence>
<keyword evidence="3" id="KW-1185">Reference proteome</keyword>
<keyword evidence="1" id="KW-1133">Transmembrane helix</keyword>